<organism evidence="1">
    <name type="scientific">bioreactor metagenome</name>
    <dbReference type="NCBI Taxonomy" id="1076179"/>
    <lineage>
        <taxon>unclassified sequences</taxon>
        <taxon>metagenomes</taxon>
        <taxon>ecological metagenomes</taxon>
    </lineage>
</organism>
<gene>
    <name evidence="1" type="ORF">SDC9_167867</name>
</gene>
<proteinExistence type="predicted"/>
<protein>
    <submittedName>
        <fullName evidence="1">Uncharacterized protein</fullName>
    </submittedName>
</protein>
<evidence type="ECO:0000313" key="1">
    <source>
        <dbReference type="EMBL" id="MPN20488.1"/>
    </source>
</evidence>
<name>A0A645G0X8_9ZZZZ</name>
<sequence>MHQQRHDPGIPGILIFFNRRQRGGVRKIFVRSERVVIHAFPPDRIDQNDRRLPEPLREFGIVGEFDRQRLRLGFHPFPIKIGGILPISAEPSQNNVVINLRGVSDKMAEYRLKNRFANHMRIDHLGSK</sequence>
<reference evidence="1" key="1">
    <citation type="submission" date="2019-08" db="EMBL/GenBank/DDBJ databases">
        <authorList>
            <person name="Kucharzyk K."/>
            <person name="Murdoch R.W."/>
            <person name="Higgins S."/>
            <person name="Loffler F."/>
        </authorList>
    </citation>
    <scope>NUCLEOTIDE SEQUENCE</scope>
</reference>
<accession>A0A645G0X8</accession>
<dbReference type="AlphaFoldDB" id="A0A645G0X8"/>
<dbReference type="EMBL" id="VSSQ01068269">
    <property type="protein sequence ID" value="MPN20488.1"/>
    <property type="molecule type" value="Genomic_DNA"/>
</dbReference>
<comment type="caution">
    <text evidence="1">The sequence shown here is derived from an EMBL/GenBank/DDBJ whole genome shotgun (WGS) entry which is preliminary data.</text>
</comment>